<feature type="domain" description="B box-type" evidence="7">
    <location>
        <begin position="165"/>
        <end position="206"/>
    </location>
</feature>
<dbReference type="CDD" id="cd19801">
    <property type="entry name" value="Bbox1_MID"/>
    <property type="match status" value="1"/>
</dbReference>
<dbReference type="Pfam" id="PF13445">
    <property type="entry name" value="zf-RING_UBOX"/>
    <property type="match status" value="1"/>
</dbReference>
<protein>
    <submittedName>
        <fullName evidence="9">Uncharacterized protein</fullName>
    </submittedName>
</protein>
<evidence type="ECO:0000256" key="1">
    <source>
        <dbReference type="ARBA" id="ARBA00022723"/>
    </source>
</evidence>
<dbReference type="InterPro" id="IPR003961">
    <property type="entry name" value="FN3_dom"/>
</dbReference>
<dbReference type="InterPro" id="IPR050617">
    <property type="entry name" value="E3_ligase_FN3/SPRY"/>
</dbReference>
<evidence type="ECO:0000256" key="4">
    <source>
        <dbReference type="PROSITE-ProRule" id="PRU00024"/>
    </source>
</evidence>
<dbReference type="Gene3D" id="2.60.40.10">
    <property type="entry name" value="Immunoglobulins"/>
    <property type="match status" value="2"/>
</dbReference>
<evidence type="ECO:0000259" key="6">
    <source>
        <dbReference type="PROSITE" id="PS50089"/>
    </source>
</evidence>
<evidence type="ECO:0000313" key="9">
    <source>
        <dbReference type="EMBL" id="KAK3104399.1"/>
    </source>
</evidence>
<dbReference type="Gene3D" id="3.30.40.10">
    <property type="entry name" value="Zinc/RING finger domain, C3HC4 (zinc finger)"/>
    <property type="match status" value="1"/>
</dbReference>
<reference evidence="9" key="1">
    <citation type="submission" date="2019-08" db="EMBL/GenBank/DDBJ databases">
        <title>The improved chromosome-level genome for the pearl oyster Pinctada fucata martensii using PacBio sequencing and Hi-C.</title>
        <authorList>
            <person name="Zheng Z."/>
        </authorList>
    </citation>
    <scope>NUCLEOTIDE SEQUENCE</scope>
    <source>
        <strain evidence="9">ZZ-2019</strain>
        <tissue evidence="9">Adductor muscle</tissue>
    </source>
</reference>
<dbReference type="PROSITE" id="PS50853">
    <property type="entry name" value="FN3"/>
    <property type="match status" value="2"/>
</dbReference>
<dbReference type="SMART" id="SM00184">
    <property type="entry name" value="RING"/>
    <property type="match status" value="1"/>
</dbReference>
<feature type="coiled-coil region" evidence="5">
    <location>
        <begin position="210"/>
        <end position="255"/>
    </location>
</feature>
<dbReference type="SUPFAM" id="SSF49265">
    <property type="entry name" value="Fibronectin type III"/>
    <property type="match status" value="1"/>
</dbReference>
<dbReference type="EMBL" id="VSWD01000004">
    <property type="protein sequence ID" value="KAK3104399.1"/>
    <property type="molecule type" value="Genomic_DNA"/>
</dbReference>
<dbReference type="SUPFAM" id="SSF57845">
    <property type="entry name" value="B-box zinc-binding domain"/>
    <property type="match status" value="1"/>
</dbReference>
<dbReference type="InterPro" id="IPR036116">
    <property type="entry name" value="FN3_sf"/>
</dbReference>
<dbReference type="Proteomes" id="UP001186944">
    <property type="component" value="Unassembled WGS sequence"/>
</dbReference>
<keyword evidence="3" id="KW-0862">Zinc</keyword>
<feature type="domain" description="Fibronectin type-III" evidence="8">
    <location>
        <begin position="493"/>
        <end position="589"/>
    </location>
</feature>
<dbReference type="GO" id="GO:0008270">
    <property type="term" value="F:zinc ion binding"/>
    <property type="evidence" value="ECO:0007669"/>
    <property type="project" value="UniProtKB-KW"/>
</dbReference>
<gene>
    <name evidence="9" type="ORF">FSP39_001158</name>
</gene>
<keyword evidence="2 4" id="KW-0863">Zinc-finger</keyword>
<dbReference type="InterPro" id="IPR027370">
    <property type="entry name" value="Znf-RING_euk"/>
</dbReference>
<proteinExistence type="predicted"/>
<organism evidence="9 10">
    <name type="scientific">Pinctada imbricata</name>
    <name type="common">Atlantic pearl-oyster</name>
    <name type="synonym">Pinctada martensii</name>
    <dbReference type="NCBI Taxonomy" id="66713"/>
    <lineage>
        <taxon>Eukaryota</taxon>
        <taxon>Metazoa</taxon>
        <taxon>Spiralia</taxon>
        <taxon>Lophotrochozoa</taxon>
        <taxon>Mollusca</taxon>
        <taxon>Bivalvia</taxon>
        <taxon>Autobranchia</taxon>
        <taxon>Pteriomorphia</taxon>
        <taxon>Pterioida</taxon>
        <taxon>Pterioidea</taxon>
        <taxon>Pteriidae</taxon>
        <taxon>Pinctada</taxon>
    </lineage>
</organism>
<accession>A0AA88YFB3</accession>
<evidence type="ECO:0000313" key="10">
    <source>
        <dbReference type="Proteomes" id="UP001186944"/>
    </source>
</evidence>
<dbReference type="PROSITE" id="PS50089">
    <property type="entry name" value="ZF_RING_2"/>
    <property type="match status" value="1"/>
</dbReference>
<dbReference type="PROSITE" id="PS50119">
    <property type="entry name" value="ZF_BBOX"/>
    <property type="match status" value="1"/>
</dbReference>
<dbReference type="SUPFAM" id="SSF57850">
    <property type="entry name" value="RING/U-box"/>
    <property type="match status" value="1"/>
</dbReference>
<comment type="caution">
    <text evidence="9">The sequence shown here is derived from an EMBL/GenBank/DDBJ whole genome shotgun (WGS) entry which is preliminary data.</text>
</comment>
<keyword evidence="1" id="KW-0479">Metal-binding</keyword>
<dbReference type="Pfam" id="PF22586">
    <property type="entry name" value="ANCHR-like_BBOX"/>
    <property type="match status" value="1"/>
</dbReference>
<dbReference type="InterPro" id="IPR001841">
    <property type="entry name" value="Znf_RING"/>
</dbReference>
<feature type="domain" description="Fibronectin type-III" evidence="8">
    <location>
        <begin position="374"/>
        <end position="488"/>
    </location>
</feature>
<keyword evidence="5" id="KW-0175">Coiled coil</keyword>
<keyword evidence="10" id="KW-1185">Reference proteome</keyword>
<dbReference type="AlphaFoldDB" id="A0AA88YFB3"/>
<dbReference type="InterPro" id="IPR013083">
    <property type="entry name" value="Znf_RING/FYVE/PHD"/>
</dbReference>
<evidence type="ECO:0000256" key="3">
    <source>
        <dbReference type="ARBA" id="ARBA00022833"/>
    </source>
</evidence>
<dbReference type="InterPro" id="IPR013783">
    <property type="entry name" value="Ig-like_fold"/>
</dbReference>
<dbReference type="Pfam" id="PF00643">
    <property type="entry name" value="zf-B_box"/>
    <property type="match status" value="1"/>
</dbReference>
<dbReference type="InterPro" id="IPR000315">
    <property type="entry name" value="Znf_B-box"/>
</dbReference>
<evidence type="ECO:0000259" key="7">
    <source>
        <dbReference type="PROSITE" id="PS50119"/>
    </source>
</evidence>
<dbReference type="CDD" id="cd00063">
    <property type="entry name" value="FN3"/>
    <property type="match status" value="2"/>
</dbReference>
<name>A0AA88YFB3_PINIB</name>
<evidence type="ECO:0000256" key="5">
    <source>
        <dbReference type="SAM" id="Coils"/>
    </source>
</evidence>
<sequence>MDVDIDLQCPICLELFNYPIILPCSHVLCRSPCAEHLFDFNFIRCPVCRDNCYVSGGISSLPRVIALENIIERFKAASQNSKPDRKQSICSTLDASFDSITDNSILPSVCNLCSTSKKTKAIKTCLDCNASYCAKCLKMSHPNKEPFLSHELVSPNLDGRDLNQSDSGLCSTHGERLSLFCRDCTTTCCALCREDERHKDHQLVAVDEAYTDLKKVIEKSLEKLQQNQEKVRNSVQLQRDHLKDMQQMADKKREEINTQCDALLAEIENKRNFFLADLEYEERVRQNDQEDLIKVMDRILGSSQALYSYSKEVIKEDVGEFLEVAPTLSEKLVKSTIECETAQYEPHDAQLLCAKVVDFRKEKQVLRDMNYLTAPSTPSIDVTRCSRSEDTVVLVICPPNNIHDVIDQYEIHYCSEEQKSLEIEETLIVKNSIEERQIGKGVPNSAGLIVVLVENLCKSTTYYFCVSAANQTGKSLNSEVVQCTTLLQGESVIPVPVIVESLCRQFTSSIQIYCASPQDIAVEQHISHFLLYRTLGYSKPWRTLSLYGRQEHRVFGLESNSEYEFLVLACNQRGECQISNRVILQTESS</sequence>
<feature type="domain" description="RING-type" evidence="6">
    <location>
        <begin position="9"/>
        <end position="49"/>
    </location>
</feature>
<dbReference type="SMART" id="SM00060">
    <property type="entry name" value="FN3"/>
    <property type="match status" value="2"/>
</dbReference>
<evidence type="ECO:0000259" key="8">
    <source>
        <dbReference type="PROSITE" id="PS50853"/>
    </source>
</evidence>
<dbReference type="Gene3D" id="4.10.830.40">
    <property type="match status" value="1"/>
</dbReference>
<dbReference type="PANTHER" id="PTHR24099:SF16">
    <property type="entry name" value="E3 UBIQUITIN-PROTEIN LIGASE MIDLINE-1-LIKE ISOFORM X1"/>
    <property type="match status" value="1"/>
</dbReference>
<evidence type="ECO:0000256" key="2">
    <source>
        <dbReference type="ARBA" id="ARBA00022771"/>
    </source>
</evidence>
<dbReference type="SMART" id="SM00336">
    <property type="entry name" value="BBOX"/>
    <property type="match status" value="2"/>
</dbReference>
<dbReference type="PANTHER" id="PTHR24099">
    <property type="entry name" value="E3 UBIQUITIN-PROTEIN LIGASE TRIM36-RELATED"/>
    <property type="match status" value="1"/>
</dbReference>
<dbReference type="Gene3D" id="3.30.160.60">
    <property type="entry name" value="Classic Zinc Finger"/>
    <property type="match status" value="1"/>
</dbReference>